<proteinExistence type="predicted"/>
<keyword evidence="2" id="KW-1185">Reference proteome</keyword>
<name>A0ABU6KHZ3_9BACI</name>
<dbReference type="InterPro" id="IPR011009">
    <property type="entry name" value="Kinase-like_dom_sf"/>
</dbReference>
<dbReference type="Proteomes" id="UP001335737">
    <property type="component" value="Unassembled WGS sequence"/>
</dbReference>
<evidence type="ECO:0008006" key="3">
    <source>
        <dbReference type="Google" id="ProtNLM"/>
    </source>
</evidence>
<dbReference type="SUPFAM" id="SSF56112">
    <property type="entry name" value="Protein kinase-like (PK-like)"/>
    <property type="match status" value="1"/>
</dbReference>
<sequence length="324" mass="38389">MALKTMLATYYAIHDGKELVVNGRDGYKYDGYLYFIILMENKEIIYMEQAALAYYLVEKGYPQMAIPIRNINNEWFTIYEGNNYMVIQVQQVKQVNEDTNGKLLADFHQIGTLYNFEPQAISSYGQWKQLWIDKLTAFENKIVEEARENPSDYYRLVMDTLPYLIGISENAIQYIQESERDTRYDGTDQGTIAFKRYTTNLEKPVIWTHDLVYDHPARDIAEYIRFMMLTRENHDAVVSFMNSYQSVRPLSVFSWRLLYARLVFPIHLFDQIDNGFANPDLEVSYIRLQELLEKQTHYEGKLRNFFEHAGVDRESHRIPVLHWL</sequence>
<gene>
    <name evidence="1" type="ORF">QGM71_15675</name>
</gene>
<dbReference type="PANTHER" id="PTHR39179:SF2">
    <property type="entry name" value="ENDOSPORE COAT-ASSOCIATED PROTEIN YUTH"/>
    <property type="match status" value="1"/>
</dbReference>
<protein>
    <recommendedName>
        <fullName evidence="3">Spore coat protein YutH</fullName>
    </recommendedName>
</protein>
<accession>A0ABU6KHZ3</accession>
<organism evidence="1 2">
    <name type="scientific">Virgibacillus tibetensis</name>
    <dbReference type="NCBI Taxonomy" id="3042313"/>
    <lineage>
        <taxon>Bacteria</taxon>
        <taxon>Bacillati</taxon>
        <taxon>Bacillota</taxon>
        <taxon>Bacilli</taxon>
        <taxon>Bacillales</taxon>
        <taxon>Bacillaceae</taxon>
        <taxon>Virgibacillus</taxon>
    </lineage>
</organism>
<reference evidence="1 2" key="1">
    <citation type="journal article" date="2024" name="Int. J. Syst. Evol. Microbiol.">
        <title>Virgibacillus tibetensis sp. nov., isolated from salt lake on the Tibetan Plateau of China.</title>
        <authorList>
            <person name="Phurbu D."/>
            <person name="Liu Z.-X."/>
            <person name="Wang R."/>
            <person name="Zheng Y.-Y."/>
            <person name="Liu H.-C."/>
            <person name="Zhou Y.-G."/>
            <person name="Yu Y.-J."/>
            <person name="Li A.-H."/>
        </authorList>
    </citation>
    <scope>NUCLEOTIDE SEQUENCE [LARGE SCALE GENOMIC DNA]</scope>
    <source>
        <strain evidence="1 2">C22-A2</strain>
    </source>
</reference>
<dbReference type="EMBL" id="JARZFX010000009">
    <property type="protein sequence ID" value="MEC5424926.1"/>
    <property type="molecule type" value="Genomic_DNA"/>
</dbReference>
<comment type="caution">
    <text evidence="1">The sequence shown here is derived from an EMBL/GenBank/DDBJ whole genome shotgun (WGS) entry which is preliminary data.</text>
</comment>
<evidence type="ECO:0000313" key="1">
    <source>
        <dbReference type="EMBL" id="MEC5424926.1"/>
    </source>
</evidence>
<evidence type="ECO:0000313" key="2">
    <source>
        <dbReference type="Proteomes" id="UP001335737"/>
    </source>
</evidence>
<dbReference type="Gene3D" id="3.90.1200.10">
    <property type="match status" value="1"/>
</dbReference>
<dbReference type="PANTHER" id="PTHR39179">
    <property type="entry name" value="SPORE COAT PROTEIN I"/>
    <property type="match status" value="1"/>
</dbReference>
<dbReference type="RefSeq" id="WP_327608483.1">
    <property type="nucleotide sequence ID" value="NZ_JARZFX010000009.1"/>
</dbReference>
<dbReference type="InterPro" id="IPR047175">
    <property type="entry name" value="CotS-like"/>
</dbReference>